<dbReference type="GO" id="GO:0005886">
    <property type="term" value="C:plasma membrane"/>
    <property type="evidence" value="ECO:0007669"/>
    <property type="project" value="UniProtKB-SubCell"/>
</dbReference>
<keyword evidence="6" id="KW-0418">Kinase</keyword>
<dbReference type="GO" id="GO:0005524">
    <property type="term" value="F:ATP binding"/>
    <property type="evidence" value="ECO:0007669"/>
    <property type="project" value="UniProtKB-KW"/>
</dbReference>
<dbReference type="RefSeq" id="WP_014808345.1">
    <property type="nucleotide sequence ID" value="NC_018025.1"/>
</dbReference>
<dbReference type="Gene3D" id="3.30.450.20">
    <property type="entry name" value="PAS domain"/>
    <property type="match status" value="5"/>
</dbReference>
<proteinExistence type="predicted"/>
<dbReference type="CDD" id="cd17546">
    <property type="entry name" value="REC_hyHK_CKI1_RcsC-like"/>
    <property type="match status" value="1"/>
</dbReference>
<dbReference type="PROSITE" id="PS50112">
    <property type="entry name" value="PAS"/>
    <property type="match status" value="3"/>
</dbReference>
<dbReference type="InterPro" id="IPR001789">
    <property type="entry name" value="Sig_transdc_resp-reg_receiver"/>
</dbReference>
<dbReference type="InterPro" id="IPR035965">
    <property type="entry name" value="PAS-like_dom_sf"/>
</dbReference>
<dbReference type="PROSITE" id="PS50109">
    <property type="entry name" value="HIS_KIN"/>
    <property type="match status" value="1"/>
</dbReference>
<dbReference type="Gene3D" id="1.20.120.160">
    <property type="entry name" value="HPT domain"/>
    <property type="match status" value="1"/>
</dbReference>
<dbReference type="KEGG" id="dti:Desti_0451"/>
<dbReference type="Pfam" id="PF08448">
    <property type="entry name" value="PAS_4"/>
    <property type="match status" value="1"/>
</dbReference>
<feature type="domain" description="Histidine kinase" evidence="13">
    <location>
        <begin position="755"/>
        <end position="977"/>
    </location>
</feature>
<dbReference type="SUPFAM" id="SSF47226">
    <property type="entry name" value="Histidine-containing phosphotransfer domain, HPT domain"/>
    <property type="match status" value="1"/>
</dbReference>
<dbReference type="PATRIC" id="fig|706587.4.peg.514"/>
<evidence type="ECO:0000256" key="4">
    <source>
        <dbReference type="ARBA" id="ARBA00022679"/>
    </source>
</evidence>
<dbReference type="eggNOG" id="COG5002">
    <property type="taxonomic scope" value="Bacteria"/>
</dbReference>
<dbReference type="eggNOG" id="COG3829">
    <property type="taxonomic scope" value="Bacteria"/>
</dbReference>
<feature type="domain" description="PAC" evidence="16">
    <location>
        <begin position="309"/>
        <end position="360"/>
    </location>
</feature>
<dbReference type="SMART" id="SM00086">
    <property type="entry name" value="PAC"/>
    <property type="match status" value="2"/>
</dbReference>
<dbReference type="NCBIfam" id="TIGR00229">
    <property type="entry name" value="sensory_box"/>
    <property type="match status" value="3"/>
</dbReference>
<feature type="domain" description="PAC" evidence="16">
    <location>
        <begin position="562"/>
        <end position="614"/>
    </location>
</feature>
<name>I4C0U5_DESTA</name>
<dbReference type="InterPro" id="IPR003594">
    <property type="entry name" value="HATPase_dom"/>
</dbReference>
<dbReference type="SUPFAM" id="SSF55785">
    <property type="entry name" value="PYP-like sensor domain (PAS domain)"/>
    <property type="match status" value="4"/>
</dbReference>
<feature type="domain" description="HPt" evidence="17">
    <location>
        <begin position="1291"/>
        <end position="1384"/>
    </location>
</feature>
<dbReference type="EC" id="2.7.13.3" evidence="2"/>
<dbReference type="CDD" id="cd16922">
    <property type="entry name" value="HATPase_EvgS-ArcB-TorS-like"/>
    <property type="match status" value="1"/>
</dbReference>
<dbReference type="PANTHER" id="PTHR45339">
    <property type="entry name" value="HYBRID SIGNAL TRANSDUCTION HISTIDINE KINASE J"/>
    <property type="match status" value="1"/>
</dbReference>
<keyword evidence="7" id="KW-0067">ATP-binding</keyword>
<feature type="domain" description="Response regulatory" evidence="14">
    <location>
        <begin position="1145"/>
        <end position="1263"/>
    </location>
</feature>
<evidence type="ECO:0000313" key="19">
    <source>
        <dbReference type="Proteomes" id="UP000006055"/>
    </source>
</evidence>
<evidence type="ECO:0000313" key="18">
    <source>
        <dbReference type="EMBL" id="AFM23186.1"/>
    </source>
</evidence>
<feature type="domain" description="PAC" evidence="16">
    <location>
        <begin position="435"/>
        <end position="486"/>
    </location>
</feature>
<dbReference type="InterPro" id="IPR013656">
    <property type="entry name" value="PAS_4"/>
</dbReference>
<dbReference type="GO" id="GO:0000155">
    <property type="term" value="F:phosphorelay sensor kinase activity"/>
    <property type="evidence" value="ECO:0007669"/>
    <property type="project" value="InterPro"/>
</dbReference>
<dbReference type="FunFam" id="1.10.287.130:FF:000002">
    <property type="entry name" value="Two-component osmosensing histidine kinase"/>
    <property type="match status" value="1"/>
</dbReference>
<evidence type="ECO:0000256" key="12">
    <source>
        <dbReference type="PROSITE-ProRule" id="PRU00169"/>
    </source>
</evidence>
<evidence type="ECO:0000259" key="15">
    <source>
        <dbReference type="PROSITE" id="PS50112"/>
    </source>
</evidence>
<accession>I4C0U5</accession>
<evidence type="ECO:0000259" key="13">
    <source>
        <dbReference type="PROSITE" id="PS50109"/>
    </source>
</evidence>
<keyword evidence="8" id="KW-0902">Two-component regulatory system</keyword>
<dbReference type="SMART" id="SM00091">
    <property type="entry name" value="PAS"/>
    <property type="match status" value="4"/>
</dbReference>
<dbReference type="InterPro" id="IPR003661">
    <property type="entry name" value="HisK_dim/P_dom"/>
</dbReference>
<evidence type="ECO:0000256" key="6">
    <source>
        <dbReference type="ARBA" id="ARBA00022777"/>
    </source>
</evidence>
<dbReference type="FunFam" id="3.30.565.10:FF:000010">
    <property type="entry name" value="Sensor histidine kinase RcsC"/>
    <property type="match status" value="1"/>
</dbReference>
<dbReference type="Pfam" id="PF01627">
    <property type="entry name" value="Hpt"/>
    <property type="match status" value="1"/>
</dbReference>
<dbReference type="SMART" id="SM00073">
    <property type="entry name" value="HPT"/>
    <property type="match status" value="1"/>
</dbReference>
<dbReference type="Pfam" id="PF13426">
    <property type="entry name" value="PAS_9"/>
    <property type="match status" value="2"/>
</dbReference>
<dbReference type="Gene3D" id="1.10.287.130">
    <property type="match status" value="1"/>
</dbReference>
<dbReference type="PROSITE" id="PS50113">
    <property type="entry name" value="PAC"/>
    <property type="match status" value="3"/>
</dbReference>
<dbReference type="SMART" id="SM00388">
    <property type="entry name" value="HisKA"/>
    <property type="match status" value="1"/>
</dbReference>
<dbReference type="InterPro" id="IPR013767">
    <property type="entry name" value="PAS_fold"/>
</dbReference>
<protein>
    <recommendedName>
        <fullName evidence="10">Sensory/regulatory protein RpfC</fullName>
        <ecNumber evidence="2">2.7.13.3</ecNumber>
    </recommendedName>
</protein>
<dbReference type="GO" id="GO:0006355">
    <property type="term" value="P:regulation of DNA-templated transcription"/>
    <property type="evidence" value="ECO:0007669"/>
    <property type="project" value="InterPro"/>
</dbReference>
<keyword evidence="5" id="KW-0547">Nucleotide-binding</keyword>
<comment type="subunit">
    <text evidence="9">At low DSF concentrations, interacts with RpfF.</text>
</comment>
<dbReference type="CDD" id="cd00156">
    <property type="entry name" value="REC"/>
    <property type="match status" value="1"/>
</dbReference>
<evidence type="ECO:0000259" key="17">
    <source>
        <dbReference type="PROSITE" id="PS50894"/>
    </source>
</evidence>
<dbReference type="Pfam" id="PF00072">
    <property type="entry name" value="Response_reg"/>
    <property type="match status" value="2"/>
</dbReference>
<dbReference type="SUPFAM" id="SSF47384">
    <property type="entry name" value="Homodimeric domain of signal transducing histidine kinase"/>
    <property type="match status" value="1"/>
</dbReference>
<dbReference type="HOGENOM" id="CLU_254970_0_0_7"/>
<evidence type="ECO:0000256" key="9">
    <source>
        <dbReference type="ARBA" id="ARBA00064003"/>
    </source>
</evidence>
<dbReference type="PROSITE" id="PS50110">
    <property type="entry name" value="RESPONSE_REGULATORY"/>
    <property type="match status" value="2"/>
</dbReference>
<dbReference type="InterPro" id="IPR036641">
    <property type="entry name" value="HPT_dom_sf"/>
</dbReference>
<dbReference type="EMBL" id="CP003360">
    <property type="protein sequence ID" value="AFM23186.1"/>
    <property type="molecule type" value="Genomic_DNA"/>
</dbReference>
<dbReference type="InterPro" id="IPR000014">
    <property type="entry name" value="PAS"/>
</dbReference>
<evidence type="ECO:0000259" key="14">
    <source>
        <dbReference type="PROSITE" id="PS50110"/>
    </source>
</evidence>
<dbReference type="InterPro" id="IPR011006">
    <property type="entry name" value="CheY-like_superfamily"/>
</dbReference>
<feature type="domain" description="PAS" evidence="15">
    <location>
        <begin position="622"/>
        <end position="693"/>
    </location>
</feature>
<dbReference type="PRINTS" id="PR00344">
    <property type="entry name" value="BCTRLSENSOR"/>
</dbReference>
<dbReference type="CDD" id="cd00088">
    <property type="entry name" value="HPT"/>
    <property type="match status" value="1"/>
</dbReference>
<evidence type="ECO:0000256" key="7">
    <source>
        <dbReference type="ARBA" id="ARBA00022840"/>
    </source>
</evidence>
<dbReference type="InterPro" id="IPR000700">
    <property type="entry name" value="PAS-assoc_C"/>
</dbReference>
<feature type="modified residue" description="4-aspartylphosphate" evidence="12">
    <location>
        <position position="1194"/>
    </location>
</feature>
<dbReference type="SUPFAM" id="SSF52172">
    <property type="entry name" value="CheY-like"/>
    <property type="match status" value="2"/>
</dbReference>
<feature type="domain" description="PAS" evidence="15">
    <location>
        <begin position="487"/>
        <end position="567"/>
    </location>
</feature>
<dbReference type="Gene3D" id="3.30.565.10">
    <property type="entry name" value="Histidine kinase-like ATPase, C-terminal domain"/>
    <property type="match status" value="1"/>
</dbReference>
<sequence length="1390" mass="156019">MAIENWLQSWGEFTGGKFFLMFLSNLVRLASDVPLIYRAEQKRKLMSQKDLPSFDEPVEDDAAIKLLRNSNVATETIDLNNFFAPSLTSSGSFDLQEVPKTSFGKLLKALPIPVFLVDKSFCITFFNDACEKISTNCASLLGIRFSSLFAEPKTCQAAQAVIERVFSERKPQVKTALMQFEKHRIWARIYLRSVRLGTERSVLVLIEDLTSEKKQILLNEKYKKLVDIVPVGMAEFSLKSQIPVTLPKSQMIPRILQASLIDGNSEFAKLHRHTSIDTLVGSSLSKLFFQEECTEDLLGLWRDGNCQVASQEIREEDEDGRIRYLENTIIGDIKGDILRSFWIMQRDVTDRMRVQEQLAESEERSRHMYENSPVMMHSIDPQGIIRNVNKKWTEETGYTREEAIGKKISFIMTPESAQKAFSTVLPAFWRDGSAKAIPYQYVRRDGTLMDVLLDSDVMDDSSWGKISLSTIRNITERKRAEDETRRTKALLDSIIQNLPTAIFLKDAEHLKFVLWNKASERLYGYSKAEVLSKSSNDIFPREQADSFNAQDTETLRRRSLMDIAEESVKTKHVGLRLIHTKKLPILDKDGTPRYLLGISEDITERKQAVRDLISAREEAAAEANKLRTMIQGMDAGIVVADADDVITEVNTWFLEKTGLKREEVVGKNIFDCHQNPASGHRLRRLLDDYRHGSLRTGMSENRELAGMKVALRVQPIFSGNHYMGVILNVTDVSDLVEAKLAAESASKAKSDFLATMSHEIRTPMHGIIGMTELLMQTQLSREQTEYLEIIKASGDSLLRLINDILDFSKIEAGKFELEHIGFGLRAMLGETMESLAIQAHQKGLELAFRVSPEVPDVLKGDPVRLRQIIVNLVGNAIKFTSAGEVFMDVIVESASTPNETTLHFSVSDTGIGIPEDKQQEIFSSFTQVDTGMSRRYGGTGLGLAIGSRLAAMMDGKLWVESKIGNGSTFHLMAKFEIQENSTDRLQESDTRFNLMGLPVLVVDDNATNLRILKEILTGFGMNPTCVNEASAALTAVKEAQKTESPFLLTILDANMPEMDGFELSRTIVETTGSRGPVIMMLTSSRNRGDSERCKQCGISIYLKKPIKQAELFNAIQMTLGIAHKPDESNQPVAECIAGERRRLLKILLVEDNPVNQTLALRLLEKRGCTVSIASNGKEALKSLEAESFDLILMDIEMPEMNGFETTQAIRNAEQSSGEHIPIIAMTAHAMTGDRERCLDAGMDGYVSKPVDSRELFFTIDKFTQDRSACDPVIPDRDHIDEARLLEQVGGDKDLLRQLIDLFAEESPKLLGKMREAIEHQDPEMLQMAAHTMKGMIGNFAANLAVEEALKLENLGKSRSMEEARDRLLALEKEIMSVQDALRIFVKDDPQ</sequence>
<evidence type="ECO:0000256" key="1">
    <source>
        <dbReference type="ARBA" id="ARBA00000085"/>
    </source>
</evidence>
<comment type="catalytic activity">
    <reaction evidence="1">
        <text>ATP + protein L-histidine = ADP + protein N-phospho-L-histidine.</text>
        <dbReference type="EC" id="2.7.13.3"/>
    </reaction>
</comment>
<dbReference type="SMART" id="SM00387">
    <property type="entry name" value="HATPase_c"/>
    <property type="match status" value="1"/>
</dbReference>
<evidence type="ECO:0000256" key="11">
    <source>
        <dbReference type="PROSITE-ProRule" id="PRU00110"/>
    </source>
</evidence>
<dbReference type="eggNOG" id="COG3437">
    <property type="taxonomic scope" value="Bacteria"/>
</dbReference>
<dbReference type="Pfam" id="PF00512">
    <property type="entry name" value="HisKA"/>
    <property type="match status" value="1"/>
</dbReference>
<evidence type="ECO:0000256" key="3">
    <source>
        <dbReference type="ARBA" id="ARBA00022553"/>
    </source>
</evidence>
<dbReference type="PANTHER" id="PTHR45339:SF5">
    <property type="entry name" value="HISTIDINE KINASE"/>
    <property type="match status" value="1"/>
</dbReference>
<dbReference type="SMART" id="SM00448">
    <property type="entry name" value="REC"/>
    <property type="match status" value="2"/>
</dbReference>
<dbReference type="InterPro" id="IPR005467">
    <property type="entry name" value="His_kinase_dom"/>
</dbReference>
<dbReference type="Proteomes" id="UP000006055">
    <property type="component" value="Chromosome"/>
</dbReference>
<dbReference type="InterPro" id="IPR036097">
    <property type="entry name" value="HisK_dim/P_sf"/>
</dbReference>
<gene>
    <name evidence="18" type="ordered locus">Desti_0451</name>
</gene>
<dbReference type="Gene3D" id="3.40.50.2300">
    <property type="match status" value="2"/>
</dbReference>
<dbReference type="SUPFAM" id="SSF55874">
    <property type="entry name" value="ATPase domain of HSP90 chaperone/DNA topoisomerase II/histidine kinase"/>
    <property type="match status" value="1"/>
</dbReference>
<evidence type="ECO:0000256" key="2">
    <source>
        <dbReference type="ARBA" id="ARBA00012438"/>
    </source>
</evidence>
<feature type="domain" description="PAS" evidence="15">
    <location>
        <begin position="361"/>
        <end position="416"/>
    </location>
</feature>
<feature type="modified residue" description="Phosphohistidine" evidence="11">
    <location>
        <position position="1330"/>
    </location>
</feature>
<reference evidence="19" key="1">
    <citation type="submission" date="2012-06" db="EMBL/GenBank/DDBJ databases">
        <title>Complete sequence of chromosome of Desulfomonile tiedjei DSM 6799.</title>
        <authorList>
            <person name="Lucas S."/>
            <person name="Copeland A."/>
            <person name="Lapidus A."/>
            <person name="Glavina del Rio T."/>
            <person name="Dalin E."/>
            <person name="Tice H."/>
            <person name="Bruce D."/>
            <person name="Goodwin L."/>
            <person name="Pitluck S."/>
            <person name="Peters L."/>
            <person name="Ovchinnikova G."/>
            <person name="Zeytun A."/>
            <person name="Lu M."/>
            <person name="Kyrpides N."/>
            <person name="Mavromatis K."/>
            <person name="Ivanova N."/>
            <person name="Brettin T."/>
            <person name="Detter J.C."/>
            <person name="Han C."/>
            <person name="Larimer F."/>
            <person name="Land M."/>
            <person name="Hauser L."/>
            <person name="Markowitz V."/>
            <person name="Cheng J.-F."/>
            <person name="Hugenholtz P."/>
            <person name="Woyke T."/>
            <person name="Wu D."/>
            <person name="Spring S."/>
            <person name="Schroeder M."/>
            <person name="Brambilla E."/>
            <person name="Klenk H.-P."/>
            <person name="Eisen J.A."/>
        </authorList>
    </citation>
    <scope>NUCLEOTIDE SEQUENCE [LARGE SCALE GENOMIC DNA]</scope>
    <source>
        <strain evidence="19">ATCC 49306 / DSM 6799 / DCB-1</strain>
    </source>
</reference>
<dbReference type="CDD" id="cd00130">
    <property type="entry name" value="PAS"/>
    <property type="match status" value="3"/>
</dbReference>
<dbReference type="InterPro" id="IPR036890">
    <property type="entry name" value="HATPase_C_sf"/>
</dbReference>
<evidence type="ECO:0000256" key="5">
    <source>
        <dbReference type="ARBA" id="ARBA00022741"/>
    </source>
</evidence>
<dbReference type="CDD" id="cd00082">
    <property type="entry name" value="HisKA"/>
    <property type="match status" value="1"/>
</dbReference>
<dbReference type="InterPro" id="IPR004358">
    <property type="entry name" value="Sig_transdc_His_kin-like_C"/>
</dbReference>
<dbReference type="InterPro" id="IPR001610">
    <property type="entry name" value="PAC"/>
</dbReference>
<keyword evidence="3 12" id="KW-0597">Phosphoprotein</keyword>
<organism evidence="18 19">
    <name type="scientific">Desulfomonile tiedjei (strain ATCC 49306 / DSM 6799 / DCB-1)</name>
    <dbReference type="NCBI Taxonomy" id="706587"/>
    <lineage>
        <taxon>Bacteria</taxon>
        <taxon>Pseudomonadati</taxon>
        <taxon>Thermodesulfobacteriota</taxon>
        <taxon>Desulfomonilia</taxon>
        <taxon>Desulfomonilales</taxon>
        <taxon>Desulfomonilaceae</taxon>
        <taxon>Desulfomonile</taxon>
    </lineage>
</organism>
<evidence type="ECO:0000256" key="10">
    <source>
        <dbReference type="ARBA" id="ARBA00068150"/>
    </source>
</evidence>
<keyword evidence="19" id="KW-1185">Reference proteome</keyword>
<feature type="modified residue" description="4-aspartylphosphate" evidence="12">
    <location>
        <position position="1052"/>
    </location>
</feature>
<dbReference type="eggNOG" id="COG0784">
    <property type="taxonomic scope" value="Bacteria"/>
</dbReference>
<feature type="domain" description="Response regulatory" evidence="14">
    <location>
        <begin position="998"/>
        <end position="1119"/>
    </location>
</feature>
<dbReference type="OrthoDB" id="5378360at2"/>
<evidence type="ECO:0000259" key="16">
    <source>
        <dbReference type="PROSITE" id="PS50113"/>
    </source>
</evidence>
<dbReference type="STRING" id="706587.Desti_0451"/>
<dbReference type="PROSITE" id="PS50894">
    <property type="entry name" value="HPT"/>
    <property type="match status" value="1"/>
</dbReference>
<evidence type="ECO:0000256" key="8">
    <source>
        <dbReference type="ARBA" id="ARBA00023012"/>
    </source>
</evidence>
<keyword evidence="4" id="KW-0808">Transferase</keyword>
<dbReference type="InterPro" id="IPR008207">
    <property type="entry name" value="Sig_transdc_His_kin_Hpt_dom"/>
</dbReference>
<dbReference type="Pfam" id="PF02518">
    <property type="entry name" value="HATPase_c"/>
    <property type="match status" value="1"/>
</dbReference>
<dbReference type="Pfam" id="PF00989">
    <property type="entry name" value="PAS"/>
    <property type="match status" value="1"/>
</dbReference>